<keyword evidence="4" id="KW-1185">Reference proteome</keyword>
<gene>
    <name evidence="3" type="ORF">HK099_003038</name>
</gene>
<keyword evidence="2" id="KW-1133">Transmembrane helix</keyword>
<evidence type="ECO:0000256" key="2">
    <source>
        <dbReference type="SAM" id="Phobius"/>
    </source>
</evidence>
<feature type="transmembrane region" description="Helical" evidence="2">
    <location>
        <begin position="21"/>
        <end position="43"/>
    </location>
</feature>
<name>A0AAD5U3R3_9FUNG</name>
<dbReference type="Proteomes" id="UP001211065">
    <property type="component" value="Unassembled WGS sequence"/>
</dbReference>
<accession>A0AAD5U3R3</accession>
<feature type="region of interest" description="Disordered" evidence="1">
    <location>
        <begin position="60"/>
        <end position="98"/>
    </location>
</feature>
<feature type="compositionally biased region" description="Low complexity" evidence="1">
    <location>
        <begin position="68"/>
        <end position="78"/>
    </location>
</feature>
<feature type="compositionally biased region" description="Polar residues" evidence="1">
    <location>
        <begin position="79"/>
        <end position="98"/>
    </location>
</feature>
<evidence type="ECO:0000313" key="3">
    <source>
        <dbReference type="EMBL" id="KAJ3221854.1"/>
    </source>
</evidence>
<evidence type="ECO:0000313" key="4">
    <source>
        <dbReference type="Proteomes" id="UP001211065"/>
    </source>
</evidence>
<protein>
    <submittedName>
        <fullName evidence="3">Uncharacterized protein</fullName>
    </submittedName>
</protein>
<dbReference type="AlphaFoldDB" id="A0AAD5U3R3"/>
<keyword evidence="2" id="KW-0472">Membrane</keyword>
<organism evidence="3 4">
    <name type="scientific">Clydaea vesicula</name>
    <dbReference type="NCBI Taxonomy" id="447962"/>
    <lineage>
        <taxon>Eukaryota</taxon>
        <taxon>Fungi</taxon>
        <taxon>Fungi incertae sedis</taxon>
        <taxon>Chytridiomycota</taxon>
        <taxon>Chytridiomycota incertae sedis</taxon>
        <taxon>Chytridiomycetes</taxon>
        <taxon>Lobulomycetales</taxon>
        <taxon>Lobulomycetaceae</taxon>
        <taxon>Clydaea</taxon>
    </lineage>
</organism>
<reference evidence="3" key="1">
    <citation type="submission" date="2020-05" db="EMBL/GenBank/DDBJ databases">
        <title>Phylogenomic resolution of chytrid fungi.</title>
        <authorList>
            <person name="Stajich J.E."/>
            <person name="Amses K."/>
            <person name="Simmons R."/>
            <person name="Seto K."/>
            <person name="Myers J."/>
            <person name="Bonds A."/>
            <person name="Quandt C.A."/>
            <person name="Barry K."/>
            <person name="Liu P."/>
            <person name="Grigoriev I."/>
            <person name="Longcore J.E."/>
            <person name="James T.Y."/>
        </authorList>
    </citation>
    <scope>NUCLEOTIDE SEQUENCE</scope>
    <source>
        <strain evidence="3">JEL0476</strain>
    </source>
</reference>
<keyword evidence="2" id="KW-0812">Transmembrane</keyword>
<dbReference type="EMBL" id="JADGJW010000205">
    <property type="protein sequence ID" value="KAJ3221854.1"/>
    <property type="molecule type" value="Genomic_DNA"/>
</dbReference>
<sequence length="171" mass="18867">MVPQNSKLIRRDFNITIPESINIPTVWLIVICVILFLMFSGVIKCCGCVSRRFKSPQSFGTQQFPVQKSTPKSTPSSKIDNNSNKTVVQPDFSTNNTENANSNFDVSGTSNFPAIAPIQPLAPIVPISKIDNTSASTVRNYTTSVYNAPSTVRTPQNDELSEYVRIAYDKS</sequence>
<evidence type="ECO:0000256" key="1">
    <source>
        <dbReference type="SAM" id="MobiDB-lite"/>
    </source>
</evidence>
<comment type="caution">
    <text evidence="3">The sequence shown here is derived from an EMBL/GenBank/DDBJ whole genome shotgun (WGS) entry which is preliminary data.</text>
</comment>
<proteinExistence type="predicted"/>